<keyword evidence="1" id="KW-0812">Transmembrane</keyword>
<keyword evidence="1" id="KW-0472">Membrane</keyword>
<evidence type="ECO:0000313" key="3">
    <source>
        <dbReference type="Proteomes" id="UP001328107"/>
    </source>
</evidence>
<accession>A0AAN4ZP79</accession>
<evidence type="ECO:0000313" key="2">
    <source>
        <dbReference type="EMBL" id="GMR44356.1"/>
    </source>
</evidence>
<keyword evidence="3" id="KW-1185">Reference proteome</keyword>
<dbReference type="EMBL" id="BTRK01000003">
    <property type="protein sequence ID" value="GMR44356.1"/>
    <property type="molecule type" value="Genomic_DNA"/>
</dbReference>
<feature type="transmembrane region" description="Helical" evidence="1">
    <location>
        <begin position="25"/>
        <end position="46"/>
    </location>
</feature>
<proteinExistence type="predicted"/>
<reference evidence="3" key="1">
    <citation type="submission" date="2022-10" db="EMBL/GenBank/DDBJ databases">
        <title>Genome assembly of Pristionchus species.</title>
        <authorList>
            <person name="Yoshida K."/>
            <person name="Sommer R.J."/>
        </authorList>
    </citation>
    <scope>NUCLEOTIDE SEQUENCE [LARGE SCALE GENOMIC DNA]</scope>
    <source>
        <strain evidence="3">RS5460</strain>
    </source>
</reference>
<protein>
    <recommendedName>
        <fullName evidence="4">G protein-coupled receptor</fullName>
    </recommendedName>
</protein>
<feature type="transmembrane region" description="Helical" evidence="1">
    <location>
        <begin position="99"/>
        <end position="119"/>
    </location>
</feature>
<gene>
    <name evidence="2" type="ORF">PMAYCL1PPCAC_14551</name>
</gene>
<dbReference type="PANTHER" id="PTHR40288:SF2">
    <property type="entry name" value="G PROTEIN-COUPLED RECEPTOR-RELATED"/>
    <property type="match status" value="1"/>
</dbReference>
<dbReference type="PANTHER" id="PTHR40288">
    <property type="entry name" value="PROTEIN CBG16535-RELATED"/>
    <property type="match status" value="1"/>
</dbReference>
<organism evidence="2 3">
    <name type="scientific">Pristionchus mayeri</name>
    <dbReference type="NCBI Taxonomy" id="1317129"/>
    <lineage>
        <taxon>Eukaryota</taxon>
        <taxon>Metazoa</taxon>
        <taxon>Ecdysozoa</taxon>
        <taxon>Nematoda</taxon>
        <taxon>Chromadorea</taxon>
        <taxon>Rhabditida</taxon>
        <taxon>Rhabditina</taxon>
        <taxon>Diplogasteromorpha</taxon>
        <taxon>Diplogasteroidea</taxon>
        <taxon>Neodiplogasteridae</taxon>
        <taxon>Pristionchus</taxon>
    </lineage>
</organism>
<name>A0AAN4ZP79_9BILA</name>
<comment type="caution">
    <text evidence="2">The sequence shown here is derived from an EMBL/GenBank/DDBJ whole genome shotgun (WGS) entry which is preliminary data.</text>
</comment>
<evidence type="ECO:0008006" key="4">
    <source>
        <dbReference type="Google" id="ProtNLM"/>
    </source>
</evidence>
<feature type="transmembrane region" description="Helical" evidence="1">
    <location>
        <begin position="171"/>
        <end position="193"/>
    </location>
</feature>
<dbReference type="AlphaFoldDB" id="A0AAN4ZP79"/>
<sequence length="213" mass="25012">MCRGIRVNDEWTTLCGKIWLRNRNLVQLFALFQLVVVLISFAQHIFSIKHFGKIFHCSFNESSHTGANFLQHDVIIFDFGLFHELIQVQECIANYLDGGYMRCLWCIGQAFALFCALIVTRYIRNPHPLMFWPLLIMQNAYCFGLVILTIATADKLLVNILHPTNPHLNLLILYFGIGTGLNHIFDYILWHYYWHEEAMYMQRTGKHVLPFWV</sequence>
<dbReference type="Proteomes" id="UP001328107">
    <property type="component" value="Unassembled WGS sequence"/>
</dbReference>
<feature type="transmembrane region" description="Helical" evidence="1">
    <location>
        <begin position="131"/>
        <end position="151"/>
    </location>
</feature>
<keyword evidence="1" id="KW-1133">Transmembrane helix</keyword>
<evidence type="ECO:0000256" key="1">
    <source>
        <dbReference type="SAM" id="Phobius"/>
    </source>
</evidence>